<proteinExistence type="predicted"/>
<evidence type="ECO:0000259" key="2">
    <source>
        <dbReference type="PROSITE" id="PS50878"/>
    </source>
</evidence>
<dbReference type="Proteomes" id="UP000069940">
    <property type="component" value="Unassembled WGS sequence"/>
</dbReference>
<dbReference type="PANTHER" id="PTHR37984:SF5">
    <property type="entry name" value="PROTEIN NYNRIN-LIKE"/>
    <property type="match status" value="1"/>
</dbReference>
<feature type="region of interest" description="Disordered" evidence="1">
    <location>
        <begin position="255"/>
        <end position="274"/>
    </location>
</feature>
<evidence type="ECO:0000256" key="1">
    <source>
        <dbReference type="SAM" id="MobiDB-lite"/>
    </source>
</evidence>
<name>A0ABM1YWE1_AEDAL</name>
<dbReference type="InterPro" id="IPR055510">
    <property type="entry name" value="DUF7083"/>
</dbReference>
<keyword evidence="4" id="KW-1185">Reference proteome</keyword>
<dbReference type="PANTHER" id="PTHR37984">
    <property type="entry name" value="PROTEIN CBG26694"/>
    <property type="match status" value="1"/>
</dbReference>
<dbReference type="EnsemblMetazoa" id="AALFPA23_012695.R18294">
    <property type="protein sequence ID" value="AALFPA23_012695.P18294"/>
    <property type="gene ID" value="AALFPA23_012695"/>
</dbReference>
<dbReference type="InterPro" id="IPR043502">
    <property type="entry name" value="DNA/RNA_pol_sf"/>
</dbReference>
<feature type="compositionally biased region" description="Basic and acidic residues" evidence="1">
    <location>
        <begin position="265"/>
        <end position="274"/>
    </location>
</feature>
<dbReference type="InterPro" id="IPR000477">
    <property type="entry name" value="RT_dom"/>
</dbReference>
<evidence type="ECO:0000313" key="4">
    <source>
        <dbReference type="Proteomes" id="UP000069940"/>
    </source>
</evidence>
<dbReference type="PROSITE" id="PS50878">
    <property type="entry name" value="RT_POL"/>
    <property type="match status" value="1"/>
</dbReference>
<dbReference type="Gene3D" id="3.10.10.10">
    <property type="entry name" value="HIV Type 1 Reverse Transcriptase, subunit A, domain 1"/>
    <property type="match status" value="1"/>
</dbReference>
<reference evidence="3" key="2">
    <citation type="submission" date="2025-05" db="UniProtKB">
        <authorList>
            <consortium name="EnsemblMetazoa"/>
        </authorList>
    </citation>
    <scope>IDENTIFICATION</scope>
    <source>
        <strain evidence="3">Foshan</strain>
    </source>
</reference>
<dbReference type="Pfam" id="PF23309">
    <property type="entry name" value="DUF7083"/>
    <property type="match status" value="1"/>
</dbReference>
<dbReference type="Gene3D" id="3.30.70.270">
    <property type="match status" value="2"/>
</dbReference>
<dbReference type="GeneID" id="134288145"/>
<feature type="domain" description="Reverse transcriptase" evidence="2">
    <location>
        <begin position="394"/>
        <end position="586"/>
    </location>
</feature>
<dbReference type="InterPro" id="IPR050951">
    <property type="entry name" value="Retrovirus_Pol_polyprotein"/>
</dbReference>
<reference evidence="4" key="1">
    <citation type="journal article" date="2015" name="Proc. Natl. Acad. Sci. U.S.A.">
        <title>Genome sequence of the Asian Tiger mosquito, Aedes albopictus, reveals insights into its biology, genetics, and evolution.</title>
        <authorList>
            <person name="Chen X.G."/>
            <person name="Jiang X."/>
            <person name="Gu J."/>
            <person name="Xu M."/>
            <person name="Wu Y."/>
            <person name="Deng Y."/>
            <person name="Zhang C."/>
            <person name="Bonizzoni M."/>
            <person name="Dermauw W."/>
            <person name="Vontas J."/>
            <person name="Armbruster P."/>
            <person name="Huang X."/>
            <person name="Yang Y."/>
            <person name="Zhang H."/>
            <person name="He W."/>
            <person name="Peng H."/>
            <person name="Liu Y."/>
            <person name="Wu K."/>
            <person name="Chen J."/>
            <person name="Lirakis M."/>
            <person name="Topalis P."/>
            <person name="Van Leeuwen T."/>
            <person name="Hall A.B."/>
            <person name="Jiang X."/>
            <person name="Thorpe C."/>
            <person name="Mueller R.L."/>
            <person name="Sun C."/>
            <person name="Waterhouse R.M."/>
            <person name="Yan G."/>
            <person name="Tu Z.J."/>
            <person name="Fang X."/>
            <person name="James A.A."/>
        </authorList>
    </citation>
    <scope>NUCLEOTIDE SEQUENCE [LARGE SCALE GENOMIC DNA]</scope>
    <source>
        <strain evidence="4">Foshan</strain>
    </source>
</reference>
<protein>
    <recommendedName>
        <fullName evidence="2">Reverse transcriptase domain-containing protein</fullName>
    </recommendedName>
</protein>
<dbReference type="RefSeq" id="XP_062707936.1">
    <property type="nucleotide sequence ID" value="XM_062851952.1"/>
</dbReference>
<sequence length="611" mass="69064">MAKSGEAHSHDLYQQILDQNRQMAEQNARMMQMMERFGIEENGSHRPTHNPEFIIESLASNIREIVYDPDNGLVFDRWYRKYEDLFLKDGAKLDDAAKVRLLLRSLSVLVHDKYVNFMLPSYPRDYTFDETVKKLKEFFGVRISLFSKRYLCFQLTKNDTDDFLTYAGTVNRCCEDFDLNNITADQFKSLIFICGLRSSKDADIRTRLLSKLEGSVEGEYTLESLITECQRLQDLKYYTALVEQKKSVSTICAVKQRKSAPPRPGSKDRKTTKADYPKTPCWQCGGMHYVRDCSYTKHVAGTHRRLQFLTVDIDGSQVTLQLDTASDITIISKKHPINLFGLDLIDLFGLWDTPLSTICNQVHVAAPTDQIQRYKAAFPDVFKPGHGHCKKMKSLDIIKPVEYSPWAAPIVAVKEPGGKVRICADYSNGLNAALEPNHYPLPVPDDIFSKLNGCCYFSIIDLSDAYLQVEVDDDSKQLLTINTHRGLFRFNRLAPGVKSALGAFQQLMNSMIADLEGVESFLDDVLVFSSSTSSLYSNDFKHLIKYLAHIVDAEGLHPDPSKVEAIVKMPPPKDVTGLRSFLGAVNFYGKKTVGRPTPNAGRDRRMAGPRA</sequence>
<dbReference type="Pfam" id="PF00078">
    <property type="entry name" value="RVT_1"/>
    <property type="match status" value="1"/>
</dbReference>
<dbReference type="InterPro" id="IPR043128">
    <property type="entry name" value="Rev_trsase/Diguanyl_cyclase"/>
</dbReference>
<organism evidence="3 4">
    <name type="scientific">Aedes albopictus</name>
    <name type="common">Asian tiger mosquito</name>
    <name type="synonym">Stegomyia albopicta</name>
    <dbReference type="NCBI Taxonomy" id="7160"/>
    <lineage>
        <taxon>Eukaryota</taxon>
        <taxon>Metazoa</taxon>
        <taxon>Ecdysozoa</taxon>
        <taxon>Arthropoda</taxon>
        <taxon>Hexapoda</taxon>
        <taxon>Insecta</taxon>
        <taxon>Pterygota</taxon>
        <taxon>Neoptera</taxon>
        <taxon>Endopterygota</taxon>
        <taxon>Diptera</taxon>
        <taxon>Nematocera</taxon>
        <taxon>Culicoidea</taxon>
        <taxon>Culicidae</taxon>
        <taxon>Culicinae</taxon>
        <taxon>Aedini</taxon>
        <taxon>Aedes</taxon>
        <taxon>Stegomyia</taxon>
    </lineage>
</organism>
<dbReference type="CDD" id="cd01647">
    <property type="entry name" value="RT_LTR"/>
    <property type="match status" value="1"/>
</dbReference>
<accession>A0ABM1YWE1</accession>
<evidence type="ECO:0000313" key="3">
    <source>
        <dbReference type="EnsemblMetazoa" id="AALFPA23_012695.P18294"/>
    </source>
</evidence>
<dbReference type="SUPFAM" id="SSF56672">
    <property type="entry name" value="DNA/RNA polymerases"/>
    <property type="match status" value="1"/>
</dbReference>